<evidence type="ECO:0000313" key="3">
    <source>
        <dbReference type="Proteomes" id="UP001472677"/>
    </source>
</evidence>
<sequence>MCTQGSGEGAWRTHSSDSRFKHTTIALEHTEEQGNRCTPNRCNQGCQCTGRAKGPVSPGVGQQDRGASPM</sequence>
<proteinExistence type="predicted"/>
<dbReference type="EMBL" id="JBBPBM010000126">
    <property type="protein sequence ID" value="KAK8505491.1"/>
    <property type="molecule type" value="Genomic_DNA"/>
</dbReference>
<evidence type="ECO:0000256" key="1">
    <source>
        <dbReference type="SAM" id="MobiDB-lite"/>
    </source>
</evidence>
<gene>
    <name evidence="2" type="ORF">V6N12_075833</name>
</gene>
<feature type="region of interest" description="Disordered" evidence="1">
    <location>
        <begin position="1"/>
        <end position="37"/>
    </location>
</feature>
<comment type="caution">
    <text evidence="2">The sequence shown here is derived from an EMBL/GenBank/DDBJ whole genome shotgun (WGS) entry which is preliminary data.</text>
</comment>
<keyword evidence="3" id="KW-1185">Reference proteome</keyword>
<protein>
    <submittedName>
        <fullName evidence="2">Uncharacterized protein</fullName>
    </submittedName>
</protein>
<feature type="region of interest" description="Disordered" evidence="1">
    <location>
        <begin position="50"/>
        <end position="70"/>
    </location>
</feature>
<dbReference type="Proteomes" id="UP001472677">
    <property type="component" value="Unassembled WGS sequence"/>
</dbReference>
<name>A0ABR2BEC2_9ROSI</name>
<evidence type="ECO:0000313" key="2">
    <source>
        <dbReference type="EMBL" id="KAK8505491.1"/>
    </source>
</evidence>
<reference evidence="2 3" key="1">
    <citation type="journal article" date="2024" name="G3 (Bethesda)">
        <title>Genome assembly of Hibiscus sabdariffa L. provides insights into metabolisms of medicinal natural products.</title>
        <authorList>
            <person name="Kim T."/>
        </authorList>
    </citation>
    <scope>NUCLEOTIDE SEQUENCE [LARGE SCALE GENOMIC DNA]</scope>
    <source>
        <strain evidence="2">TK-2024</strain>
        <tissue evidence="2">Old leaves</tissue>
    </source>
</reference>
<accession>A0ABR2BEC2</accession>
<organism evidence="2 3">
    <name type="scientific">Hibiscus sabdariffa</name>
    <name type="common">roselle</name>
    <dbReference type="NCBI Taxonomy" id="183260"/>
    <lineage>
        <taxon>Eukaryota</taxon>
        <taxon>Viridiplantae</taxon>
        <taxon>Streptophyta</taxon>
        <taxon>Embryophyta</taxon>
        <taxon>Tracheophyta</taxon>
        <taxon>Spermatophyta</taxon>
        <taxon>Magnoliopsida</taxon>
        <taxon>eudicotyledons</taxon>
        <taxon>Gunneridae</taxon>
        <taxon>Pentapetalae</taxon>
        <taxon>rosids</taxon>
        <taxon>malvids</taxon>
        <taxon>Malvales</taxon>
        <taxon>Malvaceae</taxon>
        <taxon>Malvoideae</taxon>
        <taxon>Hibiscus</taxon>
    </lineage>
</organism>